<dbReference type="AlphaFoldDB" id="A0A0D7K6U9"/>
<dbReference type="PATRIC" id="fig|80878.5.peg.4283"/>
<dbReference type="RefSeq" id="WP_044402776.1">
    <property type="nucleotide sequence ID" value="NZ_JXYQ01000090.1"/>
</dbReference>
<sequence length="224" mass="24477">MQINADFTQPALVHPQQYQWVASPQAGVERIMLDRTGAERGRATSIVRYAPDSRFPHHQHPAGEEILVLSGVFSEGDHHYLPGWYLRNPAGSGHAPHSAEGAVIFVKLGHLPPAPHAPADTSLRINTHDTSCWATEGEHAACELYRDADEHTRLLRLAPHRLLPLLATRQTEAFVIQGSLHSSTDELPERGWLRLPPGSTAVWNAGAQGATVFLKSTTPHTATA</sequence>
<dbReference type="SUPFAM" id="SSF51182">
    <property type="entry name" value="RmlC-like cupins"/>
    <property type="match status" value="2"/>
</dbReference>
<comment type="caution">
    <text evidence="2">The sequence shown here is derived from an EMBL/GenBank/DDBJ whole genome shotgun (WGS) entry which is preliminary data.</text>
</comment>
<dbReference type="Proteomes" id="UP000032566">
    <property type="component" value="Unassembled WGS sequence"/>
</dbReference>
<dbReference type="InterPro" id="IPR011051">
    <property type="entry name" value="RmlC_Cupin_sf"/>
</dbReference>
<dbReference type="Pfam" id="PF12973">
    <property type="entry name" value="Cupin_7"/>
    <property type="match status" value="1"/>
</dbReference>
<dbReference type="Gene3D" id="2.60.120.10">
    <property type="entry name" value="Jelly Rolls"/>
    <property type="match status" value="1"/>
</dbReference>
<evidence type="ECO:0000259" key="1">
    <source>
        <dbReference type="Pfam" id="PF12973"/>
    </source>
</evidence>
<accession>A0A0D7K6U9</accession>
<evidence type="ECO:0000313" key="2">
    <source>
        <dbReference type="EMBL" id="KJA08883.1"/>
    </source>
</evidence>
<dbReference type="CDD" id="cd20303">
    <property type="entry name" value="cupin_ChrR_1"/>
    <property type="match status" value="1"/>
</dbReference>
<dbReference type="STRING" id="80878.RP29_19530"/>
<evidence type="ECO:0000313" key="3">
    <source>
        <dbReference type="Proteomes" id="UP000032566"/>
    </source>
</evidence>
<organism evidence="2 3">
    <name type="scientific">Acidovorax temperans</name>
    <dbReference type="NCBI Taxonomy" id="80878"/>
    <lineage>
        <taxon>Bacteria</taxon>
        <taxon>Pseudomonadati</taxon>
        <taxon>Pseudomonadota</taxon>
        <taxon>Betaproteobacteria</taxon>
        <taxon>Burkholderiales</taxon>
        <taxon>Comamonadaceae</taxon>
        <taxon>Acidovorax</taxon>
    </lineage>
</organism>
<proteinExistence type="predicted"/>
<dbReference type="EMBL" id="JXYQ01000090">
    <property type="protein sequence ID" value="KJA08883.1"/>
    <property type="molecule type" value="Genomic_DNA"/>
</dbReference>
<dbReference type="OrthoDB" id="9801227at2"/>
<keyword evidence="3" id="KW-1185">Reference proteome</keyword>
<feature type="domain" description="ChrR-like cupin" evidence="1">
    <location>
        <begin position="9"/>
        <end position="111"/>
    </location>
</feature>
<dbReference type="InterPro" id="IPR014710">
    <property type="entry name" value="RmlC-like_jellyroll"/>
</dbReference>
<reference evidence="2 3" key="1">
    <citation type="submission" date="2014-12" db="EMBL/GenBank/DDBJ databases">
        <title>Isolation of bacteria from lake water.</title>
        <authorList>
            <person name="Sheng K.-Y."/>
            <person name="Chin P.-S."/>
            <person name="Chan K.-G."/>
            <person name="Tan G.S."/>
        </authorList>
    </citation>
    <scope>NUCLEOTIDE SEQUENCE [LARGE SCALE GENOMIC DNA]</scope>
    <source>
        <strain evidence="2 3">KY4</strain>
    </source>
</reference>
<dbReference type="InterPro" id="IPR025979">
    <property type="entry name" value="ChrR-like_cupin_dom"/>
</dbReference>
<name>A0A0D7K6U9_9BURK</name>
<protein>
    <recommendedName>
        <fullName evidence="1">ChrR-like cupin domain-containing protein</fullName>
    </recommendedName>
</protein>
<gene>
    <name evidence="2" type="ORF">RP29_19530</name>
</gene>